<dbReference type="EMBL" id="LGGS01000125">
    <property type="protein sequence ID" value="KUK81839.1"/>
    <property type="molecule type" value="Genomic_DNA"/>
</dbReference>
<sequence>MDPRLSVVNRRLADVKRIIAVSGGKGGIGKSLTAAVSALHLAGQGYRVGLLDLDFCGPSAHVILGVKGGFPEEDRGILPPQINRLKFMSLVYFTGGNPAPLRGSDISNAIIEILAITRWETLDYLIIDMPPGLGDPALDVIRLVKRVEFLLVTTASRVAAEVLKKELQMLQQLGMPVIGVLENMRLGDNSLKEEILKLQAPFLGAIDFDRELEGALGDASALMQTGFAGMLARVVQRIT</sequence>
<dbReference type="GO" id="GO:0016226">
    <property type="term" value="P:iron-sulfur cluster assembly"/>
    <property type="evidence" value="ECO:0007669"/>
    <property type="project" value="InterPro"/>
</dbReference>
<dbReference type="GO" id="GO:0005524">
    <property type="term" value="F:ATP binding"/>
    <property type="evidence" value="ECO:0007669"/>
    <property type="project" value="UniProtKB-KW"/>
</dbReference>
<name>A0A101HS71_9FIRM</name>
<dbReference type="PATRIC" id="fig|110500.4.peg.5"/>
<comment type="caution">
    <text evidence="3">The sequence shown here is derived from an EMBL/GenBank/DDBJ whole genome shotgun (WGS) entry which is preliminary data.</text>
</comment>
<evidence type="ECO:0000313" key="4">
    <source>
        <dbReference type="Proteomes" id="UP000054705"/>
    </source>
</evidence>
<dbReference type="PANTHER" id="PTHR42961:SF2">
    <property type="entry name" value="IRON-SULFUR PROTEIN NUBPL"/>
    <property type="match status" value="1"/>
</dbReference>
<dbReference type="InterPro" id="IPR044304">
    <property type="entry name" value="NUBPL-like"/>
</dbReference>
<evidence type="ECO:0000256" key="1">
    <source>
        <dbReference type="ARBA" id="ARBA00022741"/>
    </source>
</evidence>
<accession>A0A101HS71</accession>
<gene>
    <name evidence="3" type="ORF">XD97_0556</name>
</gene>
<dbReference type="Gene3D" id="3.40.50.300">
    <property type="entry name" value="P-loop containing nucleotide triphosphate hydrolases"/>
    <property type="match status" value="1"/>
</dbReference>
<dbReference type="GO" id="GO:0051539">
    <property type="term" value="F:4 iron, 4 sulfur cluster binding"/>
    <property type="evidence" value="ECO:0007669"/>
    <property type="project" value="TreeGrafter"/>
</dbReference>
<dbReference type="AlphaFoldDB" id="A0A101HS71"/>
<keyword evidence="2" id="KW-0067">ATP-binding</keyword>
<reference evidence="4" key="1">
    <citation type="journal article" date="2015" name="MBio">
        <title>Genome-Resolved Metagenomic Analysis Reveals Roles for Candidate Phyla and Other Microbial Community Members in Biogeochemical Transformations in Oil Reservoirs.</title>
        <authorList>
            <person name="Hu P."/>
            <person name="Tom L."/>
            <person name="Singh A."/>
            <person name="Thomas B.C."/>
            <person name="Baker B.J."/>
            <person name="Piceno Y.M."/>
            <person name="Andersen G.L."/>
            <person name="Banfield J.F."/>
        </authorList>
    </citation>
    <scope>NUCLEOTIDE SEQUENCE [LARGE SCALE GENOMIC DNA]</scope>
</reference>
<organism evidence="3 4">
    <name type="scientific">Pelotomaculum thermopropionicum</name>
    <dbReference type="NCBI Taxonomy" id="110500"/>
    <lineage>
        <taxon>Bacteria</taxon>
        <taxon>Bacillati</taxon>
        <taxon>Bacillota</taxon>
        <taxon>Clostridia</taxon>
        <taxon>Eubacteriales</taxon>
        <taxon>Desulfotomaculaceae</taxon>
        <taxon>Pelotomaculum</taxon>
    </lineage>
</organism>
<protein>
    <submittedName>
        <fullName evidence="3">ATPase</fullName>
    </submittedName>
</protein>
<proteinExistence type="predicted"/>
<dbReference type="Pfam" id="PF10609">
    <property type="entry name" value="ParA"/>
    <property type="match status" value="1"/>
</dbReference>
<dbReference type="SUPFAM" id="SSF52540">
    <property type="entry name" value="P-loop containing nucleoside triphosphate hydrolases"/>
    <property type="match status" value="1"/>
</dbReference>
<evidence type="ECO:0000256" key="2">
    <source>
        <dbReference type="ARBA" id="ARBA00022840"/>
    </source>
</evidence>
<dbReference type="InterPro" id="IPR027417">
    <property type="entry name" value="P-loop_NTPase"/>
</dbReference>
<evidence type="ECO:0000313" key="3">
    <source>
        <dbReference type="EMBL" id="KUK81839.1"/>
    </source>
</evidence>
<dbReference type="InterPro" id="IPR033756">
    <property type="entry name" value="YlxH/NBP35"/>
</dbReference>
<keyword evidence="1" id="KW-0547">Nucleotide-binding</keyword>
<dbReference type="PANTHER" id="PTHR42961">
    <property type="entry name" value="IRON-SULFUR PROTEIN NUBPL"/>
    <property type="match status" value="1"/>
</dbReference>
<dbReference type="Proteomes" id="UP000054705">
    <property type="component" value="Unassembled WGS sequence"/>
</dbReference>